<dbReference type="SUPFAM" id="SSF57959">
    <property type="entry name" value="Leucine zipper domain"/>
    <property type="match status" value="1"/>
</dbReference>
<dbReference type="InterPro" id="IPR046347">
    <property type="entry name" value="bZIP_sf"/>
</dbReference>
<dbReference type="InterPro" id="IPR052483">
    <property type="entry name" value="bZIP_transcription_regulators"/>
</dbReference>
<dbReference type="SMART" id="SM00338">
    <property type="entry name" value="BRLZ"/>
    <property type="match status" value="1"/>
</dbReference>
<dbReference type="GO" id="GO:0003677">
    <property type="term" value="F:DNA binding"/>
    <property type="evidence" value="ECO:0007669"/>
    <property type="project" value="TreeGrafter"/>
</dbReference>
<dbReference type="InterPro" id="IPR004827">
    <property type="entry name" value="bZIP"/>
</dbReference>
<evidence type="ECO:0000313" key="7">
    <source>
        <dbReference type="EMBL" id="KAK9176266.1"/>
    </source>
</evidence>
<proteinExistence type="predicted"/>
<evidence type="ECO:0000313" key="8">
    <source>
        <dbReference type="Proteomes" id="UP001428341"/>
    </source>
</evidence>
<evidence type="ECO:0000256" key="5">
    <source>
        <dbReference type="SAM" id="MobiDB-lite"/>
    </source>
</evidence>
<evidence type="ECO:0000256" key="4">
    <source>
        <dbReference type="ARBA" id="ARBA00023242"/>
    </source>
</evidence>
<dbReference type="GO" id="GO:0005634">
    <property type="term" value="C:nucleus"/>
    <property type="evidence" value="ECO:0007669"/>
    <property type="project" value="UniProtKB-SubCell"/>
</dbReference>
<feature type="region of interest" description="Disordered" evidence="5">
    <location>
        <begin position="1"/>
        <end position="27"/>
    </location>
</feature>
<keyword evidence="2" id="KW-0805">Transcription regulation</keyword>
<dbReference type="EMBL" id="JBCGBO010000025">
    <property type="protein sequence ID" value="KAK9176266.1"/>
    <property type="molecule type" value="Genomic_DNA"/>
</dbReference>
<comment type="caution">
    <text evidence="7">The sequence shown here is derived from an EMBL/GenBank/DDBJ whole genome shotgun (WGS) entry which is preliminary data.</text>
</comment>
<dbReference type="PANTHER" id="PTHR46391">
    <property type="entry name" value="BASIC LEUCINE ZIPPER 34"/>
    <property type="match status" value="1"/>
</dbReference>
<organism evidence="7 8">
    <name type="scientific">Citrus x changshan-huyou</name>
    <dbReference type="NCBI Taxonomy" id="2935761"/>
    <lineage>
        <taxon>Eukaryota</taxon>
        <taxon>Viridiplantae</taxon>
        <taxon>Streptophyta</taxon>
        <taxon>Embryophyta</taxon>
        <taxon>Tracheophyta</taxon>
        <taxon>Spermatophyta</taxon>
        <taxon>Magnoliopsida</taxon>
        <taxon>eudicotyledons</taxon>
        <taxon>Gunneridae</taxon>
        <taxon>Pentapetalae</taxon>
        <taxon>rosids</taxon>
        <taxon>malvids</taxon>
        <taxon>Sapindales</taxon>
        <taxon>Rutaceae</taxon>
        <taxon>Aurantioideae</taxon>
        <taxon>Citrus</taxon>
    </lineage>
</organism>
<dbReference type="PROSITE" id="PS00036">
    <property type="entry name" value="BZIP_BASIC"/>
    <property type="match status" value="1"/>
</dbReference>
<sequence>MEGMKDSNENNNNKKKPFSLMDSSSLPLVTGSIQVWKKPYSMNYGDNWASSSGTKPSHPPPPSDHLPMVNDFDNNKTSGNRNPSPPSEHKMVIPSSGDDTASVNTRWTRNAEHSMDPKRLRRIESNRVSAQKSRMKKLQYVTDLEKKAKALENQIAMLTPQVSLYQNMQEFLQKEQRSLSERMTTYNNNSVFINAEIADNKAEVGRLRQLHLYQQQLKMLEQNGLPVWDCGLDELMNSTWCPTPGPGQMVYANPNQGDPYNGESIEEILRLHQHKMKQVPVLCVDDNHNAETDMLMMPGWGTAAGHMPNPSWIVQSGPPENADMMTDPNLGGIEQILSLNNNMDEPAAGFP</sequence>
<dbReference type="AlphaFoldDB" id="A0AAP0LJJ4"/>
<protein>
    <recommendedName>
        <fullName evidence="6">BZIP domain-containing protein</fullName>
    </recommendedName>
</protein>
<keyword evidence="4" id="KW-0539">Nucleus</keyword>
<evidence type="ECO:0000256" key="2">
    <source>
        <dbReference type="ARBA" id="ARBA00023015"/>
    </source>
</evidence>
<dbReference type="Pfam" id="PF00170">
    <property type="entry name" value="bZIP_1"/>
    <property type="match status" value="1"/>
</dbReference>
<feature type="domain" description="BZIP" evidence="6">
    <location>
        <begin position="116"/>
        <end position="179"/>
    </location>
</feature>
<reference evidence="7 8" key="1">
    <citation type="submission" date="2024-05" db="EMBL/GenBank/DDBJ databases">
        <title>Haplotype-resolved chromosome-level genome assembly of Huyou (Citrus changshanensis).</title>
        <authorList>
            <person name="Miao C."/>
            <person name="Chen W."/>
            <person name="Wu Y."/>
            <person name="Wang L."/>
            <person name="Zhao S."/>
            <person name="Grierson D."/>
            <person name="Xu C."/>
            <person name="Chen K."/>
        </authorList>
    </citation>
    <scope>NUCLEOTIDE SEQUENCE [LARGE SCALE GENOMIC DNA]</scope>
    <source>
        <strain evidence="7">01-14</strain>
        <tissue evidence="7">Leaf</tissue>
    </source>
</reference>
<dbReference type="GO" id="GO:0003700">
    <property type="term" value="F:DNA-binding transcription factor activity"/>
    <property type="evidence" value="ECO:0007669"/>
    <property type="project" value="InterPro"/>
</dbReference>
<evidence type="ECO:0000256" key="1">
    <source>
        <dbReference type="ARBA" id="ARBA00004123"/>
    </source>
</evidence>
<dbReference type="Gene3D" id="1.20.5.170">
    <property type="match status" value="1"/>
</dbReference>
<comment type="subcellular location">
    <subcellularLocation>
        <location evidence="1">Nucleus</location>
    </subcellularLocation>
</comment>
<dbReference type="InterPro" id="IPR044759">
    <property type="entry name" value="bZIP_RF2"/>
</dbReference>
<keyword evidence="8" id="KW-1185">Reference proteome</keyword>
<name>A0AAP0LJJ4_9ROSI</name>
<keyword evidence="3" id="KW-0804">Transcription</keyword>
<dbReference type="Proteomes" id="UP001428341">
    <property type="component" value="Unassembled WGS sequence"/>
</dbReference>
<feature type="region of interest" description="Disordered" evidence="5">
    <location>
        <begin position="44"/>
        <end position="103"/>
    </location>
</feature>
<evidence type="ECO:0000256" key="3">
    <source>
        <dbReference type="ARBA" id="ARBA00023163"/>
    </source>
</evidence>
<evidence type="ECO:0000259" key="6">
    <source>
        <dbReference type="PROSITE" id="PS50217"/>
    </source>
</evidence>
<dbReference type="PANTHER" id="PTHR46391:SF13">
    <property type="entry name" value="ACTIVATOR OF SPOMIN LUC3"/>
    <property type="match status" value="1"/>
</dbReference>
<dbReference type="PROSITE" id="PS50217">
    <property type="entry name" value="BZIP"/>
    <property type="match status" value="1"/>
</dbReference>
<accession>A0AAP0LJJ4</accession>
<gene>
    <name evidence="7" type="ORF">WN944_028280</name>
</gene>
<dbReference type="GO" id="GO:0045893">
    <property type="term" value="P:positive regulation of DNA-templated transcription"/>
    <property type="evidence" value="ECO:0007669"/>
    <property type="project" value="TreeGrafter"/>
</dbReference>
<dbReference type="CDD" id="cd14703">
    <property type="entry name" value="bZIP_plant_RF2"/>
    <property type="match status" value="1"/>
</dbReference>